<feature type="repeat" description="ANK" evidence="3">
    <location>
        <begin position="873"/>
        <end position="913"/>
    </location>
</feature>
<dbReference type="PaxDb" id="2903-EOD28638"/>
<proteinExistence type="predicted"/>
<sequence length="1113" mass="118777">MDACANGVRFSLLYDGRCLTAEPGLGCGVALAACAAAGEANATLQTWRLEPNKNGTSFTVYSPAKSETTATPCPEDASPECPAWARLGECEKNAVYMTHACRRACGMCHPKPICSVWSHRTPVPGSAADSAELKLLVRAPKAPFLWLAPRGSEKRHLRVQLQAWSSMFPDYKLARVRCPGMAQAACCLEAGLWGLGHRNAHVQRASLQLCSYHESHMFPFQEWRVECAPDAAEGDAAEEQREGQPEPTAAWLEGLARDEGEEALERLLPHELLGVGEFSPAAFRRLGRHFHPDKSASPHSALLFDQLRAALDQFKSGSWRTAQDDDDRRRFFTDAAVVELNRTSHAAAAASEGPLWLAYYVLAARRLSQILGDRVRVGALRCGVPRKPGGWREACCSSGFALELGPSLPQPLLPELLVNFTLRAAADLRRQRAAAQRGKGLRQLTPAAAASADFVASPQLVLFTEPDCSLCDIARGAVALLGEARLINVSVVECPAAEPAEGGAASSPRETEPNDKEGGDEYWFSHEHFPDGGKQAAEHFAFTQARQQAQRDAEWYGEEEGRLAAAREERRAAAVRRVRQRRESSAKPNATALVAELHAAPADEFAPRLCELLSSGAKRAEVPAIRSLLELACAADAPRAAACAAAINGRDSSGATPLQWAAAAHPPERAADVVRLLTKHGASADGKGDDGLAPLHWAALLCQAEVVFALREAGASADLAAGKASSQLLDLRERRGDDAEEDTQNVRKSRRASSLFRVFGRNSCTSHVDFVRIYESLFDRPPPQAPASEERGRPPLALVFGLTSGLWQQPAKQAVGQELGRLLRAYPPLALGRVSGGTLLHALSRPLVMAEARYELLELLLRRGADPDAPNLHGATPLMVAVSLESMRSSGEEASRVAALLLRHGANVSRVVKKGGSALTGRSALDVATRSRRLARSQGRSLPVWSELVSGVRWAPEMRLYGPGKGLGLGLSLLGRPAGSEEELLSAIEGAKSMAHVLLDVATERALEQAEPPLEFEERDESAGGGATCGSAPMEPREPRPELDVPRVWSSMLEPPGGTAPSAPARLTSSPGKAPAKQGTPGAIKAGSKDPTKLRRGPAVGGGSAGPTAAIAG</sequence>
<name>A0A0D3JYQ3_EMIH1</name>
<dbReference type="PANTHER" id="PTHR24189:SF50">
    <property type="entry name" value="ANKYRIN REPEAT AND SOCS BOX PROTEIN 2"/>
    <property type="match status" value="1"/>
</dbReference>
<dbReference type="STRING" id="2903.R1CZY5"/>
<keyword evidence="7" id="KW-1185">Reference proteome</keyword>
<feature type="compositionally biased region" description="Low complexity" evidence="4">
    <location>
        <begin position="498"/>
        <end position="508"/>
    </location>
</feature>
<keyword evidence="2 3" id="KW-0040">ANK repeat</keyword>
<evidence type="ECO:0000256" key="3">
    <source>
        <dbReference type="PROSITE-ProRule" id="PRU00023"/>
    </source>
</evidence>
<feature type="region of interest" description="Disordered" evidence="4">
    <location>
        <begin position="1009"/>
        <end position="1113"/>
    </location>
</feature>
<evidence type="ECO:0000256" key="1">
    <source>
        <dbReference type="ARBA" id="ARBA00022737"/>
    </source>
</evidence>
<dbReference type="SMART" id="SM00248">
    <property type="entry name" value="ANK"/>
    <property type="match status" value="4"/>
</dbReference>
<reference evidence="7" key="1">
    <citation type="journal article" date="2013" name="Nature">
        <title>Pan genome of the phytoplankton Emiliania underpins its global distribution.</title>
        <authorList>
            <person name="Read B.A."/>
            <person name="Kegel J."/>
            <person name="Klute M.J."/>
            <person name="Kuo A."/>
            <person name="Lefebvre S.C."/>
            <person name="Maumus F."/>
            <person name="Mayer C."/>
            <person name="Miller J."/>
            <person name="Monier A."/>
            <person name="Salamov A."/>
            <person name="Young J."/>
            <person name="Aguilar M."/>
            <person name="Claverie J.M."/>
            <person name="Frickenhaus S."/>
            <person name="Gonzalez K."/>
            <person name="Herman E.K."/>
            <person name="Lin Y.C."/>
            <person name="Napier J."/>
            <person name="Ogata H."/>
            <person name="Sarno A.F."/>
            <person name="Shmutz J."/>
            <person name="Schroeder D."/>
            <person name="de Vargas C."/>
            <person name="Verret F."/>
            <person name="von Dassow P."/>
            <person name="Valentin K."/>
            <person name="Van de Peer Y."/>
            <person name="Wheeler G."/>
            <person name="Dacks J.B."/>
            <person name="Delwiche C.F."/>
            <person name="Dyhrman S.T."/>
            <person name="Glockner G."/>
            <person name="John U."/>
            <person name="Richards T."/>
            <person name="Worden A.Z."/>
            <person name="Zhang X."/>
            <person name="Grigoriev I.V."/>
            <person name="Allen A.E."/>
            <person name="Bidle K."/>
            <person name="Borodovsky M."/>
            <person name="Bowler C."/>
            <person name="Brownlee C."/>
            <person name="Cock J.M."/>
            <person name="Elias M."/>
            <person name="Gladyshev V.N."/>
            <person name="Groth M."/>
            <person name="Guda C."/>
            <person name="Hadaegh A."/>
            <person name="Iglesias-Rodriguez M.D."/>
            <person name="Jenkins J."/>
            <person name="Jones B.M."/>
            <person name="Lawson T."/>
            <person name="Leese F."/>
            <person name="Lindquist E."/>
            <person name="Lobanov A."/>
            <person name="Lomsadze A."/>
            <person name="Malik S.B."/>
            <person name="Marsh M.E."/>
            <person name="Mackinder L."/>
            <person name="Mock T."/>
            <person name="Mueller-Roeber B."/>
            <person name="Pagarete A."/>
            <person name="Parker M."/>
            <person name="Probert I."/>
            <person name="Quesneville H."/>
            <person name="Raines C."/>
            <person name="Rensing S.A."/>
            <person name="Riano-Pachon D.M."/>
            <person name="Richier S."/>
            <person name="Rokitta S."/>
            <person name="Shiraiwa Y."/>
            <person name="Soanes D.M."/>
            <person name="van der Giezen M."/>
            <person name="Wahlund T.M."/>
            <person name="Williams B."/>
            <person name="Wilson W."/>
            <person name="Wolfe G."/>
            <person name="Wurch L.L."/>
        </authorList>
    </citation>
    <scope>NUCLEOTIDE SEQUENCE</scope>
</reference>
<feature type="domain" description="ShKT" evidence="5">
    <location>
        <begin position="73"/>
        <end position="108"/>
    </location>
</feature>
<dbReference type="Proteomes" id="UP000013827">
    <property type="component" value="Unassembled WGS sequence"/>
</dbReference>
<dbReference type="Pfam" id="PF12796">
    <property type="entry name" value="Ank_2"/>
    <property type="match status" value="1"/>
</dbReference>
<keyword evidence="1" id="KW-0677">Repeat</keyword>
<dbReference type="InterPro" id="IPR050745">
    <property type="entry name" value="Multifunctional_regulatory"/>
</dbReference>
<feature type="compositionally biased region" description="Basic and acidic residues" evidence="4">
    <location>
        <begin position="509"/>
        <end position="528"/>
    </location>
</feature>
<evidence type="ECO:0000256" key="4">
    <source>
        <dbReference type="SAM" id="MobiDB-lite"/>
    </source>
</evidence>
<organism evidence="6 7">
    <name type="scientific">Emiliania huxleyi (strain CCMP1516)</name>
    <dbReference type="NCBI Taxonomy" id="280463"/>
    <lineage>
        <taxon>Eukaryota</taxon>
        <taxon>Haptista</taxon>
        <taxon>Haptophyta</taxon>
        <taxon>Prymnesiophyceae</taxon>
        <taxon>Isochrysidales</taxon>
        <taxon>Noelaerhabdaceae</taxon>
        <taxon>Emiliania</taxon>
    </lineage>
</organism>
<reference evidence="6" key="2">
    <citation type="submission" date="2024-10" db="UniProtKB">
        <authorList>
            <consortium name="EnsemblProtists"/>
        </authorList>
    </citation>
    <scope>IDENTIFICATION</scope>
</reference>
<dbReference type="InterPro" id="IPR002110">
    <property type="entry name" value="Ankyrin_rpt"/>
</dbReference>
<dbReference type="GeneID" id="17274183"/>
<dbReference type="PROSITE" id="PS51670">
    <property type="entry name" value="SHKT"/>
    <property type="match status" value="1"/>
</dbReference>
<dbReference type="HOGENOM" id="CLU_281505_0_0_1"/>
<dbReference type="RefSeq" id="XP_005781067.1">
    <property type="nucleotide sequence ID" value="XM_005781010.1"/>
</dbReference>
<evidence type="ECO:0000259" key="5">
    <source>
        <dbReference type="PROSITE" id="PS51670"/>
    </source>
</evidence>
<evidence type="ECO:0000313" key="6">
    <source>
        <dbReference type="EnsemblProtists" id="EOD28638"/>
    </source>
</evidence>
<dbReference type="Gene3D" id="1.10.10.1940">
    <property type="match status" value="1"/>
</dbReference>
<dbReference type="EnsemblProtists" id="EOD28638">
    <property type="protein sequence ID" value="EOD28638"/>
    <property type="gene ID" value="EMIHUDRAFT_456958"/>
</dbReference>
<dbReference type="AlphaFoldDB" id="A0A0D3JYQ3"/>
<feature type="region of interest" description="Disordered" evidence="4">
    <location>
        <begin position="498"/>
        <end position="528"/>
    </location>
</feature>
<dbReference type="Gene3D" id="1.25.40.20">
    <property type="entry name" value="Ankyrin repeat-containing domain"/>
    <property type="match status" value="2"/>
</dbReference>
<evidence type="ECO:0000313" key="7">
    <source>
        <dbReference type="Proteomes" id="UP000013827"/>
    </source>
</evidence>
<dbReference type="KEGG" id="ehx:EMIHUDRAFT_456958"/>
<dbReference type="SUPFAM" id="SSF48403">
    <property type="entry name" value="Ankyrin repeat"/>
    <property type="match status" value="1"/>
</dbReference>
<dbReference type="InterPro" id="IPR036770">
    <property type="entry name" value="Ankyrin_rpt-contain_sf"/>
</dbReference>
<dbReference type="InterPro" id="IPR003582">
    <property type="entry name" value="ShKT_dom"/>
</dbReference>
<dbReference type="PANTHER" id="PTHR24189">
    <property type="entry name" value="MYOTROPHIN"/>
    <property type="match status" value="1"/>
</dbReference>
<accession>A0A0D3JYQ3</accession>
<dbReference type="Pfam" id="PF01549">
    <property type="entry name" value="ShK"/>
    <property type="match status" value="1"/>
</dbReference>
<evidence type="ECO:0000256" key="2">
    <source>
        <dbReference type="ARBA" id="ARBA00023043"/>
    </source>
</evidence>
<dbReference type="PROSITE" id="PS50088">
    <property type="entry name" value="ANK_REPEAT"/>
    <property type="match status" value="3"/>
</dbReference>
<protein>
    <recommendedName>
        <fullName evidence="5">ShKT domain-containing protein</fullName>
    </recommendedName>
</protein>
<dbReference type="SMART" id="SM00254">
    <property type="entry name" value="ShKT"/>
    <property type="match status" value="1"/>
</dbReference>
<feature type="repeat" description="ANK" evidence="3">
    <location>
        <begin position="690"/>
        <end position="722"/>
    </location>
</feature>
<feature type="repeat" description="ANK" evidence="3">
    <location>
        <begin position="653"/>
        <end position="689"/>
    </location>
</feature>
<feature type="compositionally biased region" description="Basic and acidic residues" evidence="4">
    <location>
        <begin position="1035"/>
        <end position="1045"/>
    </location>
</feature>